<dbReference type="SUPFAM" id="SSF90123">
    <property type="entry name" value="ABC transporter transmembrane region"/>
    <property type="match status" value="1"/>
</dbReference>
<dbReference type="FunFam" id="1.20.1560.10:FF:000039">
    <property type="entry name" value="Cysteine/glutathione ABC transporter permease/ATP-binding protein CydD"/>
    <property type="match status" value="1"/>
</dbReference>
<dbReference type="GO" id="GO:0042883">
    <property type="term" value="P:cysteine transport"/>
    <property type="evidence" value="ECO:0007669"/>
    <property type="project" value="InterPro"/>
</dbReference>
<dbReference type="GO" id="GO:0034040">
    <property type="term" value="F:ATPase-coupled lipid transmembrane transporter activity"/>
    <property type="evidence" value="ECO:0007669"/>
    <property type="project" value="TreeGrafter"/>
</dbReference>
<dbReference type="SMART" id="SM00382">
    <property type="entry name" value="AAA"/>
    <property type="match status" value="1"/>
</dbReference>
<protein>
    <recommendedName>
        <fullName evidence="3">Leukotoxin translocation ATP-binding protein LktB</fullName>
        <ecNumber evidence="2">7.4.2.5</ecNumber>
    </recommendedName>
</protein>
<dbReference type="InterPro" id="IPR003439">
    <property type="entry name" value="ABC_transporter-like_ATP-bd"/>
</dbReference>
<dbReference type="HOGENOM" id="CLU_000604_84_9_6"/>
<evidence type="ECO:0000256" key="2">
    <source>
        <dbReference type="ARBA" id="ARBA00012048"/>
    </source>
</evidence>
<comment type="subcellular location">
    <subcellularLocation>
        <location evidence="1">Cell inner membrane</location>
        <topology evidence="1">Multi-pass membrane protein</topology>
    </subcellularLocation>
</comment>
<dbReference type="InterPro" id="IPR027417">
    <property type="entry name" value="P-loop_NTPase"/>
</dbReference>
<keyword evidence="11 14" id="KW-0472">Membrane</keyword>
<evidence type="ECO:0000256" key="5">
    <source>
        <dbReference type="ARBA" id="ARBA00022475"/>
    </source>
</evidence>
<comment type="function">
    <text evidence="12">Part of the ABC transporter complex LktBD involved in leukotoxin export. Transmembrane domains (TMD) form a pore in the inner membrane and the ATP-binding domain (NBD) is responsible for energy generation.</text>
</comment>
<dbReference type="GO" id="GO:0005886">
    <property type="term" value="C:plasma membrane"/>
    <property type="evidence" value="ECO:0007669"/>
    <property type="project" value="UniProtKB-SubCell"/>
</dbReference>
<dbReference type="Pfam" id="PF00664">
    <property type="entry name" value="ABC_membrane"/>
    <property type="match status" value="1"/>
</dbReference>
<keyword evidence="6" id="KW-0997">Cell inner membrane</keyword>
<dbReference type="Gene3D" id="1.20.1560.10">
    <property type="entry name" value="ABC transporter type 1, transmembrane domain"/>
    <property type="match status" value="1"/>
</dbReference>
<evidence type="ECO:0000256" key="6">
    <source>
        <dbReference type="ARBA" id="ARBA00022519"/>
    </source>
</evidence>
<evidence type="ECO:0000256" key="11">
    <source>
        <dbReference type="ARBA" id="ARBA00023136"/>
    </source>
</evidence>
<dbReference type="InterPro" id="IPR036640">
    <property type="entry name" value="ABC1_TM_sf"/>
</dbReference>
<evidence type="ECO:0000313" key="17">
    <source>
        <dbReference type="EMBL" id="AHG75766.1"/>
    </source>
</evidence>
<dbReference type="eggNOG" id="COG4988">
    <property type="taxonomic scope" value="Bacteria"/>
</dbReference>
<dbReference type="EC" id="7.4.2.5" evidence="2"/>
<comment type="catalytic activity">
    <reaction evidence="13">
        <text>ATP + H2O + proteinSide 1 = ADP + phosphate + proteinSide 2.</text>
        <dbReference type="EC" id="7.4.2.5"/>
    </reaction>
</comment>
<dbReference type="GO" id="GO:0016887">
    <property type="term" value="F:ATP hydrolysis activity"/>
    <property type="evidence" value="ECO:0007669"/>
    <property type="project" value="InterPro"/>
</dbReference>
<dbReference type="KEGG" id="mvi:X808_12430"/>
<keyword evidence="4" id="KW-0813">Transport</keyword>
<organism evidence="17 18">
    <name type="scientific">Mannheimia varigena USDA-ARS-USMARC-1296</name>
    <dbReference type="NCBI Taxonomy" id="1433287"/>
    <lineage>
        <taxon>Bacteria</taxon>
        <taxon>Pseudomonadati</taxon>
        <taxon>Pseudomonadota</taxon>
        <taxon>Gammaproteobacteria</taxon>
        <taxon>Pasteurellales</taxon>
        <taxon>Pasteurellaceae</taxon>
        <taxon>Mannheimia</taxon>
    </lineage>
</organism>
<evidence type="ECO:0000256" key="1">
    <source>
        <dbReference type="ARBA" id="ARBA00004429"/>
    </source>
</evidence>
<keyword evidence="18" id="KW-1185">Reference proteome</keyword>
<proteinExistence type="predicted"/>
<evidence type="ECO:0000256" key="14">
    <source>
        <dbReference type="SAM" id="Phobius"/>
    </source>
</evidence>
<dbReference type="PROSITE" id="PS00211">
    <property type="entry name" value="ABC_TRANSPORTER_1"/>
    <property type="match status" value="1"/>
</dbReference>
<dbReference type="PANTHER" id="PTHR24221:SF261">
    <property type="entry name" value="GLUTATHIONE_L-CYSTEINE TRANSPORT SYSTEM ATP-BINDING_PERMEASE PROTEIN CYDD"/>
    <property type="match status" value="1"/>
</dbReference>
<dbReference type="PANTHER" id="PTHR24221">
    <property type="entry name" value="ATP-BINDING CASSETTE SUB-FAMILY B"/>
    <property type="match status" value="1"/>
</dbReference>
<keyword evidence="10 14" id="KW-1133">Transmembrane helix</keyword>
<evidence type="ECO:0000259" key="15">
    <source>
        <dbReference type="PROSITE" id="PS50893"/>
    </source>
</evidence>
<dbReference type="EMBL" id="CP006943">
    <property type="protein sequence ID" value="AHG75766.1"/>
    <property type="molecule type" value="Genomic_DNA"/>
</dbReference>
<dbReference type="AlphaFoldDB" id="W0QB65"/>
<evidence type="ECO:0000256" key="3">
    <source>
        <dbReference type="ARBA" id="ARBA00021004"/>
    </source>
</evidence>
<sequence>MATFIYKRSETSKNLQIMEKQRQRELQKWLKSQQKVIKKYMHLNVLLGLIGSLAMIAQMWLLATMLHKMIVQKQSPSMFLTEIGLLFLCFAIRACVIFMRERVGFKAGQTLRLHLRELILAKMEAVGPMTIQQKPAGSWAALMLEQVENLHNFYARYLPQQFLSLLVPLLILCFVFPTNWAAGLILLATMPLLPLFMILAGLKAVEANQRNIGILSRISGQFLDKLKGLETIRLFGQAEKQTEQIYQSTEDFRISTMDVLKMAFLSSAVLEFFTSVSIAVMAVYFGFIFLGELDFGYYGTGVSLFIGFFCLMLAPEFYQPMRELGVFYHDKAAAIGAADSIEKFLNEEVKTQCSHLQKSMENQPLVIEANACVILSPQGKALTQPLNFKLNANQHIALVGQSGAGKTSLMNMLLGFLPYEGSVKINGVELRELNLTEWRAKLAWVGQNPQLMRGSLKENILLGNATATEAEIAEALRLSKADEFVSRLGLEHQVQDSNIGISGGQAQRIAIARALLRRYELLLLDEPTASLDMESEQQVLEALHHLSREQTTLMITHRVEDLAKCDEIWVMKQGQIIQQGSFAELEHTGFFAELLRNELVHQGEI</sequence>
<feature type="domain" description="ABC transporter" evidence="15">
    <location>
        <begin position="360"/>
        <end position="598"/>
    </location>
</feature>
<name>W0QB65_9PAST</name>
<evidence type="ECO:0000256" key="7">
    <source>
        <dbReference type="ARBA" id="ARBA00022692"/>
    </source>
</evidence>
<dbReference type="GO" id="GO:0140359">
    <property type="term" value="F:ABC-type transporter activity"/>
    <property type="evidence" value="ECO:0007669"/>
    <property type="project" value="InterPro"/>
</dbReference>
<dbReference type="Pfam" id="PF00005">
    <property type="entry name" value="ABC_tran"/>
    <property type="match status" value="1"/>
</dbReference>
<evidence type="ECO:0000259" key="16">
    <source>
        <dbReference type="PROSITE" id="PS50929"/>
    </source>
</evidence>
<feature type="transmembrane region" description="Helical" evidence="14">
    <location>
        <begin position="184"/>
        <end position="202"/>
    </location>
</feature>
<feature type="domain" description="ABC transmembrane type-1" evidence="16">
    <location>
        <begin position="45"/>
        <end position="333"/>
    </location>
</feature>
<feature type="transmembrane region" description="Helical" evidence="14">
    <location>
        <begin position="162"/>
        <end position="178"/>
    </location>
</feature>
<feature type="transmembrane region" description="Helical" evidence="14">
    <location>
        <begin position="43"/>
        <end position="66"/>
    </location>
</feature>
<evidence type="ECO:0000256" key="12">
    <source>
        <dbReference type="ARBA" id="ARBA00024829"/>
    </source>
</evidence>
<feature type="transmembrane region" description="Helical" evidence="14">
    <location>
        <begin position="295"/>
        <end position="314"/>
    </location>
</feature>
<evidence type="ECO:0000256" key="4">
    <source>
        <dbReference type="ARBA" id="ARBA00022448"/>
    </source>
</evidence>
<evidence type="ECO:0000256" key="8">
    <source>
        <dbReference type="ARBA" id="ARBA00022741"/>
    </source>
</evidence>
<keyword evidence="9 17" id="KW-0067">ATP-binding</keyword>
<dbReference type="CDD" id="cd18584">
    <property type="entry name" value="ABC_6TM_AarD_CydD"/>
    <property type="match status" value="1"/>
</dbReference>
<accession>W0QB65</accession>
<evidence type="ECO:0000256" key="9">
    <source>
        <dbReference type="ARBA" id="ARBA00022840"/>
    </source>
</evidence>
<dbReference type="InterPro" id="IPR014216">
    <property type="entry name" value="ABC_transptr_CydD"/>
</dbReference>
<dbReference type="STRING" id="1433287.X808_12430"/>
<dbReference type="InterPro" id="IPR003593">
    <property type="entry name" value="AAA+_ATPase"/>
</dbReference>
<evidence type="ECO:0000256" key="10">
    <source>
        <dbReference type="ARBA" id="ARBA00022989"/>
    </source>
</evidence>
<feature type="transmembrane region" description="Helical" evidence="14">
    <location>
        <begin position="263"/>
        <end position="289"/>
    </location>
</feature>
<dbReference type="PATRIC" id="fig|1433287.3.peg.1246"/>
<dbReference type="NCBIfam" id="TIGR02857">
    <property type="entry name" value="CydD"/>
    <property type="match status" value="1"/>
</dbReference>
<feature type="transmembrane region" description="Helical" evidence="14">
    <location>
        <begin position="78"/>
        <end position="99"/>
    </location>
</feature>
<dbReference type="PROSITE" id="PS50893">
    <property type="entry name" value="ABC_TRANSPORTER_2"/>
    <property type="match status" value="1"/>
</dbReference>
<dbReference type="InterPro" id="IPR017871">
    <property type="entry name" value="ABC_transporter-like_CS"/>
</dbReference>
<dbReference type="GO" id="GO:0005524">
    <property type="term" value="F:ATP binding"/>
    <property type="evidence" value="ECO:0007669"/>
    <property type="project" value="UniProtKB-KW"/>
</dbReference>
<evidence type="ECO:0000313" key="18">
    <source>
        <dbReference type="Proteomes" id="UP000066995"/>
    </source>
</evidence>
<dbReference type="PROSITE" id="PS50929">
    <property type="entry name" value="ABC_TM1F"/>
    <property type="match status" value="1"/>
</dbReference>
<keyword evidence="7 14" id="KW-0812">Transmembrane</keyword>
<reference evidence="17 18" key="1">
    <citation type="submission" date="2013-12" db="EMBL/GenBank/DDBJ databases">
        <title>Annotation of the Mannheimia varigena USDA-ARS-USMARC-1296 complete genome.</title>
        <authorList>
            <person name="Harhay G.P."/>
            <person name="Clawson M.L."/>
            <person name="Murray R.W."/>
            <person name="Lubbers B.V."/>
            <person name="Heaton M.P."/>
            <person name="Chitko-Mckown C.G."/>
            <person name="Harhay D.M."/>
            <person name="Smith T.P.L."/>
        </authorList>
    </citation>
    <scope>NUCLEOTIDE SEQUENCE [LARGE SCALE GENOMIC DNA]</scope>
    <source>
        <strain evidence="17 18">USDA-ARS-USMARC-1296</strain>
    </source>
</reference>
<dbReference type="SUPFAM" id="SSF52540">
    <property type="entry name" value="P-loop containing nucleoside triphosphate hydrolases"/>
    <property type="match status" value="1"/>
</dbReference>
<dbReference type="InterPro" id="IPR039421">
    <property type="entry name" value="Type_1_exporter"/>
</dbReference>
<evidence type="ECO:0000256" key="13">
    <source>
        <dbReference type="ARBA" id="ARBA00034068"/>
    </source>
</evidence>
<keyword evidence="8" id="KW-0547">Nucleotide-binding</keyword>
<dbReference type="Proteomes" id="UP000066995">
    <property type="component" value="Chromosome"/>
</dbReference>
<keyword evidence="5" id="KW-1003">Cell membrane</keyword>
<dbReference type="Gene3D" id="3.40.50.300">
    <property type="entry name" value="P-loop containing nucleotide triphosphate hydrolases"/>
    <property type="match status" value="1"/>
</dbReference>
<dbReference type="InterPro" id="IPR011527">
    <property type="entry name" value="ABC1_TM_dom"/>
</dbReference>
<gene>
    <name evidence="17" type="ORF">X808_12430</name>
</gene>
<dbReference type="NCBIfam" id="NF008379">
    <property type="entry name" value="PRK11174.1"/>
    <property type="match status" value="1"/>
</dbReference>